<protein>
    <recommendedName>
        <fullName evidence="2">PARP1-like PADR1 domain-containing protein</fullName>
    </recommendedName>
</protein>
<feature type="compositionally biased region" description="Basic residues" evidence="1">
    <location>
        <begin position="1"/>
        <end position="21"/>
    </location>
</feature>
<dbReference type="InterPro" id="IPR012982">
    <property type="entry name" value="PARP1-like_PADR1_Zn_ribbon"/>
</dbReference>
<feature type="region of interest" description="Disordered" evidence="1">
    <location>
        <begin position="1"/>
        <end position="36"/>
    </location>
</feature>
<dbReference type="OrthoDB" id="429950at2759"/>
<gene>
    <name evidence="3" type="ORF">EZS28_011331</name>
</gene>
<evidence type="ECO:0000313" key="3">
    <source>
        <dbReference type="EMBL" id="KAA6393142.1"/>
    </source>
</evidence>
<dbReference type="PROSITE" id="PS52007">
    <property type="entry name" value="PADR1"/>
    <property type="match status" value="1"/>
</dbReference>
<organism evidence="3 4">
    <name type="scientific">Streblomastix strix</name>
    <dbReference type="NCBI Taxonomy" id="222440"/>
    <lineage>
        <taxon>Eukaryota</taxon>
        <taxon>Metamonada</taxon>
        <taxon>Preaxostyla</taxon>
        <taxon>Oxymonadida</taxon>
        <taxon>Streblomastigidae</taxon>
        <taxon>Streblomastix</taxon>
    </lineage>
</organism>
<proteinExistence type="predicted"/>
<evidence type="ECO:0000259" key="2">
    <source>
        <dbReference type="Pfam" id="PF08063"/>
    </source>
</evidence>
<comment type="caution">
    <text evidence="3">The sequence shown here is derived from an EMBL/GenBank/DDBJ whole genome shotgun (WGS) entry which is preliminary data.</text>
</comment>
<evidence type="ECO:0000256" key="1">
    <source>
        <dbReference type="SAM" id="MobiDB-lite"/>
    </source>
</evidence>
<dbReference type="Proteomes" id="UP000324800">
    <property type="component" value="Unassembled WGS sequence"/>
</dbReference>
<dbReference type="GO" id="GO:0008270">
    <property type="term" value="F:zinc ion binding"/>
    <property type="evidence" value="ECO:0007669"/>
    <property type="project" value="InterPro"/>
</dbReference>
<dbReference type="AlphaFoldDB" id="A0A5J4WF36"/>
<evidence type="ECO:0000313" key="4">
    <source>
        <dbReference type="Proteomes" id="UP000324800"/>
    </source>
</evidence>
<dbReference type="SMART" id="SM01335">
    <property type="entry name" value="PADR1"/>
    <property type="match status" value="1"/>
</dbReference>
<accession>A0A5J4WF36</accession>
<reference evidence="3 4" key="1">
    <citation type="submission" date="2019-03" db="EMBL/GenBank/DDBJ databases">
        <title>Single cell metagenomics reveals metabolic interactions within the superorganism composed of flagellate Streblomastix strix and complex community of Bacteroidetes bacteria on its surface.</title>
        <authorList>
            <person name="Treitli S.C."/>
            <person name="Kolisko M."/>
            <person name="Husnik F."/>
            <person name="Keeling P."/>
            <person name="Hampl V."/>
        </authorList>
    </citation>
    <scope>NUCLEOTIDE SEQUENCE [LARGE SCALE GENOMIC DNA]</scope>
    <source>
        <strain evidence="3">ST1C</strain>
    </source>
</reference>
<dbReference type="EMBL" id="SNRW01002327">
    <property type="protein sequence ID" value="KAA6393142.1"/>
    <property type="molecule type" value="Genomic_DNA"/>
</dbReference>
<dbReference type="Pfam" id="PF08063">
    <property type="entry name" value="Zn_ribbon_PADR1"/>
    <property type="match status" value="1"/>
</dbReference>
<feature type="compositionally biased region" description="Acidic residues" evidence="1">
    <location>
        <begin position="25"/>
        <end position="36"/>
    </location>
</feature>
<sequence length="143" mass="17239">MIHNHIRNNNRYHNKKVQKKRKYEEIDEDEEDDEEPQVLIERQQDQIKQLKKEMKDEYSVDDLKKMCRKNDLSQTGDDWMILDRIADAMINGPPSRCPNCHCRVYFNKKLLQYQCLGSYDEDKGAVVRCPFTSKTIERNKWKK</sequence>
<name>A0A5J4WF36_9EUKA</name>
<dbReference type="Gene3D" id="3.90.640.80">
    <property type="match status" value="1"/>
</dbReference>
<feature type="domain" description="PARP1-like PADR1" evidence="2">
    <location>
        <begin position="95"/>
        <end position="138"/>
    </location>
</feature>